<comment type="subunit">
    <text evidence="2">Monomer.</text>
</comment>
<dbReference type="Gene3D" id="3.40.1170.60">
    <property type="match status" value="1"/>
</dbReference>
<keyword evidence="12" id="KW-1185">Reference proteome</keyword>
<keyword evidence="6" id="KW-0234">DNA repair</keyword>
<dbReference type="PANTHER" id="PTHR11076">
    <property type="entry name" value="DNA REPAIR POLYMERASE UMUC / TRANSFERASE FAMILY MEMBER"/>
    <property type="match status" value="1"/>
</dbReference>
<dbReference type="GO" id="GO:0003684">
    <property type="term" value="F:damaged DNA binding"/>
    <property type="evidence" value="ECO:0007669"/>
    <property type="project" value="InterPro"/>
</dbReference>
<dbReference type="EC" id="2.7.7.7" evidence="3"/>
<dbReference type="InterPro" id="IPR025188">
    <property type="entry name" value="DUF4113"/>
</dbReference>
<dbReference type="Gene3D" id="3.30.1490.100">
    <property type="entry name" value="DNA polymerase, Y-family, little finger domain"/>
    <property type="match status" value="1"/>
</dbReference>
<reference evidence="11 12" key="1">
    <citation type="submission" date="2020-08" db="EMBL/GenBank/DDBJ databases">
        <title>Functional genomics of gut bacteria from endangered species of beetles.</title>
        <authorList>
            <person name="Carlos-Shanley C."/>
        </authorList>
    </citation>
    <scope>NUCLEOTIDE SEQUENCE [LARGE SCALE GENOMIC DNA]</scope>
    <source>
        <strain evidence="11 12">S00245</strain>
    </source>
</reference>
<evidence type="ECO:0000256" key="7">
    <source>
        <dbReference type="ARBA" id="ARBA00023236"/>
    </source>
</evidence>
<dbReference type="GO" id="GO:0006281">
    <property type="term" value="P:DNA repair"/>
    <property type="evidence" value="ECO:0007669"/>
    <property type="project" value="UniProtKB-KW"/>
</dbReference>
<dbReference type="Proteomes" id="UP000555448">
    <property type="component" value="Unassembled WGS sequence"/>
</dbReference>
<evidence type="ECO:0000259" key="10">
    <source>
        <dbReference type="PROSITE" id="PS50173"/>
    </source>
</evidence>
<keyword evidence="7" id="KW-0742">SOS response</keyword>
<keyword evidence="4" id="KW-0227">DNA damage</keyword>
<dbReference type="InterPro" id="IPR043502">
    <property type="entry name" value="DNA/RNA_pol_sf"/>
</dbReference>
<dbReference type="Pfam" id="PF13438">
    <property type="entry name" value="DUF4113"/>
    <property type="match status" value="1"/>
</dbReference>
<accession>A0A7W7K9P4</accession>
<dbReference type="InterPro" id="IPR043128">
    <property type="entry name" value="Rev_trsase/Diguanyl_cyclase"/>
</dbReference>
<dbReference type="PROSITE" id="PS50173">
    <property type="entry name" value="UMUC"/>
    <property type="match status" value="1"/>
</dbReference>
<evidence type="ECO:0000256" key="6">
    <source>
        <dbReference type="ARBA" id="ARBA00023204"/>
    </source>
</evidence>
<dbReference type="Pfam" id="PF11799">
    <property type="entry name" value="IMS_C"/>
    <property type="match status" value="1"/>
</dbReference>
<evidence type="ECO:0000313" key="12">
    <source>
        <dbReference type="Proteomes" id="UP000555448"/>
    </source>
</evidence>
<evidence type="ECO:0000256" key="8">
    <source>
        <dbReference type="ARBA" id="ARBA00025589"/>
    </source>
</evidence>
<evidence type="ECO:0000256" key="9">
    <source>
        <dbReference type="ARBA" id="ARBA00049244"/>
    </source>
</evidence>
<dbReference type="SUPFAM" id="SSF56672">
    <property type="entry name" value="DNA/RNA polymerases"/>
    <property type="match status" value="1"/>
</dbReference>
<evidence type="ECO:0000313" key="11">
    <source>
        <dbReference type="EMBL" id="MBB4858163.1"/>
    </source>
</evidence>
<dbReference type="AlphaFoldDB" id="A0A7W7K9P4"/>
<feature type="domain" description="UmuC" evidence="10">
    <location>
        <begin position="2"/>
        <end position="185"/>
    </location>
</feature>
<evidence type="ECO:0000256" key="2">
    <source>
        <dbReference type="ARBA" id="ARBA00011245"/>
    </source>
</evidence>
<name>A0A7W7K9P4_9SPHN</name>
<organism evidence="11 12">
    <name type="scientific">Novosphingobium chloroacetimidivorans</name>
    <dbReference type="NCBI Taxonomy" id="1428314"/>
    <lineage>
        <taxon>Bacteria</taxon>
        <taxon>Pseudomonadati</taxon>
        <taxon>Pseudomonadota</taxon>
        <taxon>Alphaproteobacteria</taxon>
        <taxon>Sphingomonadales</taxon>
        <taxon>Sphingomonadaceae</taxon>
        <taxon>Novosphingobium</taxon>
    </lineage>
</organism>
<dbReference type="EMBL" id="JACHLR010000005">
    <property type="protein sequence ID" value="MBB4858163.1"/>
    <property type="molecule type" value="Genomic_DNA"/>
</dbReference>
<dbReference type="InterPro" id="IPR001126">
    <property type="entry name" value="UmuC"/>
</dbReference>
<dbReference type="InterPro" id="IPR036775">
    <property type="entry name" value="DNA_pol_Y-fam_lit_finger_sf"/>
</dbReference>
<evidence type="ECO:0000256" key="3">
    <source>
        <dbReference type="ARBA" id="ARBA00012417"/>
    </source>
</evidence>
<sequence>MFALIDGNSFYCSCERAFDPTLRDKPLVVLSNNDGCVIARTQEAKELGLKMGDPWHIASKKPELKSVLWKSSNYVLYGDMSRRVFDVLSSMVPRVEPYSIDEMFMDYTGLEGDMTERSVAIRAAVRQIAKIPTCVGIGPTKTIAKLANKLAKADRSGVGVLDLSTAEARREFYPCVELGDVWGLGRASVAKLAKLGIDNVASFVSMEPDLVRETLTVTGQRTHAELRGVQCFTFTDAPSSRKSIACTRSFGRAITSFDDMREAVATYAARAAEKLRRFGMKAGAMQVFMRTNEFNDDPKYSNSVTFEIEPSADSFALIGAATRAARSMWREGFRYFKAGVILIDLYQAAELPVGDLFASRDPEKSKALMTALDAINGRFGRGAARPSILAGRADWSMRRGNLSPCYTTRIDDLLTVRS</sequence>
<keyword evidence="5" id="KW-0741">SOS mutagenesis</keyword>
<comment type="catalytic activity">
    <reaction evidence="9">
        <text>DNA(n) + a 2'-deoxyribonucleoside 5'-triphosphate = DNA(n+1) + diphosphate</text>
        <dbReference type="Rhea" id="RHEA:22508"/>
        <dbReference type="Rhea" id="RHEA-COMP:17339"/>
        <dbReference type="Rhea" id="RHEA-COMP:17340"/>
        <dbReference type="ChEBI" id="CHEBI:33019"/>
        <dbReference type="ChEBI" id="CHEBI:61560"/>
        <dbReference type="ChEBI" id="CHEBI:173112"/>
        <dbReference type="EC" id="2.7.7.7"/>
    </reaction>
</comment>
<comment type="function">
    <text evidence="8">Poorly processive, error-prone DNA polymerase involved in untargeted mutagenesis. Copies undamaged DNA at stalled replication forks, which arise in vivo from mismatched or misaligned primer ends. These misaligned primers can be extended by PolIV. Exhibits no 3'-5' exonuclease (proofreading) activity. May be involved in translesional synthesis, in conjunction with the beta clamp from PolIII.</text>
</comment>
<dbReference type="GO" id="GO:0009432">
    <property type="term" value="P:SOS response"/>
    <property type="evidence" value="ECO:0007669"/>
    <property type="project" value="UniProtKB-KW"/>
</dbReference>
<dbReference type="GO" id="GO:0003887">
    <property type="term" value="F:DNA-directed DNA polymerase activity"/>
    <property type="evidence" value="ECO:0007669"/>
    <property type="project" value="UniProtKB-EC"/>
</dbReference>
<dbReference type="InterPro" id="IPR017961">
    <property type="entry name" value="DNA_pol_Y-fam_little_finger"/>
</dbReference>
<dbReference type="RefSeq" id="WP_221419884.1">
    <property type="nucleotide sequence ID" value="NZ_JACHLR010000005.1"/>
</dbReference>
<dbReference type="Gene3D" id="3.30.70.270">
    <property type="match status" value="1"/>
</dbReference>
<comment type="caution">
    <text evidence="11">The sequence shown here is derived from an EMBL/GenBank/DDBJ whole genome shotgun (WGS) entry which is preliminary data.</text>
</comment>
<dbReference type="CDD" id="cd01700">
    <property type="entry name" value="PolY_Pol_V_umuC"/>
    <property type="match status" value="1"/>
</dbReference>
<evidence type="ECO:0000256" key="1">
    <source>
        <dbReference type="ARBA" id="ARBA00010945"/>
    </source>
</evidence>
<comment type="similarity">
    <text evidence="1">Belongs to the DNA polymerase type-Y family.</text>
</comment>
<dbReference type="GO" id="GO:0042276">
    <property type="term" value="P:error-prone translesion synthesis"/>
    <property type="evidence" value="ECO:0007669"/>
    <property type="project" value="TreeGrafter"/>
</dbReference>
<dbReference type="PANTHER" id="PTHR11076:SF34">
    <property type="entry name" value="PROTEIN UMUC"/>
    <property type="match status" value="1"/>
</dbReference>
<protein>
    <recommendedName>
        <fullName evidence="3">DNA-directed DNA polymerase</fullName>
        <ecNumber evidence="3">2.7.7.7</ecNumber>
    </recommendedName>
</protein>
<evidence type="ECO:0000256" key="4">
    <source>
        <dbReference type="ARBA" id="ARBA00022763"/>
    </source>
</evidence>
<gene>
    <name evidence="11" type="ORF">HNO88_001482</name>
</gene>
<evidence type="ECO:0000256" key="5">
    <source>
        <dbReference type="ARBA" id="ARBA00023199"/>
    </source>
</evidence>
<dbReference type="InterPro" id="IPR050116">
    <property type="entry name" value="DNA_polymerase-Y"/>
</dbReference>
<proteinExistence type="inferred from homology"/>
<dbReference type="GO" id="GO:0005829">
    <property type="term" value="C:cytosol"/>
    <property type="evidence" value="ECO:0007669"/>
    <property type="project" value="TreeGrafter"/>
</dbReference>
<dbReference type="Pfam" id="PF00817">
    <property type="entry name" value="IMS"/>
    <property type="match status" value="1"/>
</dbReference>